<name>A9V6T6_MONBE</name>
<dbReference type="InterPro" id="IPR005829">
    <property type="entry name" value="Sugar_transporter_CS"/>
</dbReference>
<feature type="transmembrane region" description="Helical" evidence="8">
    <location>
        <begin position="264"/>
        <end position="286"/>
    </location>
</feature>
<dbReference type="Gene3D" id="1.20.1250.20">
    <property type="entry name" value="MFS general substrate transporter like domains"/>
    <property type="match status" value="1"/>
</dbReference>
<dbReference type="InterPro" id="IPR020846">
    <property type="entry name" value="MFS_dom"/>
</dbReference>
<dbReference type="SUPFAM" id="SSF103473">
    <property type="entry name" value="MFS general substrate transporter"/>
    <property type="match status" value="1"/>
</dbReference>
<feature type="transmembrane region" description="Helical" evidence="8">
    <location>
        <begin position="360"/>
        <end position="384"/>
    </location>
</feature>
<comment type="subcellular location">
    <subcellularLocation>
        <location evidence="1">Cell membrane</location>
        <topology evidence="1">Multi-pass membrane protein</topology>
    </subcellularLocation>
</comment>
<dbReference type="Pfam" id="PF00083">
    <property type="entry name" value="Sugar_tr"/>
    <property type="match status" value="1"/>
</dbReference>
<evidence type="ECO:0000256" key="4">
    <source>
        <dbReference type="ARBA" id="ARBA00022989"/>
    </source>
</evidence>
<dbReference type="InterPro" id="IPR044775">
    <property type="entry name" value="MFS_ERD6/Tret1-like"/>
</dbReference>
<dbReference type="GO" id="GO:0051119">
    <property type="term" value="F:sugar transmembrane transporter activity"/>
    <property type="evidence" value="ECO:0007669"/>
    <property type="project" value="InterPro"/>
</dbReference>
<dbReference type="GO" id="GO:0055085">
    <property type="term" value="P:transmembrane transport"/>
    <property type="evidence" value="ECO:0000318"/>
    <property type="project" value="GO_Central"/>
</dbReference>
<proteinExistence type="inferred from homology"/>
<dbReference type="CDD" id="cd17358">
    <property type="entry name" value="MFS_GLUT6_8_Class3_like"/>
    <property type="match status" value="1"/>
</dbReference>
<feature type="transmembrane region" description="Helical" evidence="8">
    <location>
        <begin position="157"/>
        <end position="177"/>
    </location>
</feature>
<feature type="transmembrane region" description="Helical" evidence="8">
    <location>
        <begin position="301"/>
        <end position="321"/>
    </location>
</feature>
<evidence type="ECO:0000256" key="6">
    <source>
        <dbReference type="ARBA" id="ARBA00023180"/>
    </source>
</evidence>
<dbReference type="KEGG" id="mbr:MONBRDRAFT_10586"/>
<feature type="transmembrane region" description="Helical" evidence="8">
    <location>
        <begin position="428"/>
        <end position="445"/>
    </location>
</feature>
<evidence type="ECO:0000256" key="1">
    <source>
        <dbReference type="ARBA" id="ARBA00004651"/>
    </source>
</evidence>
<evidence type="ECO:0000256" key="5">
    <source>
        <dbReference type="ARBA" id="ARBA00023136"/>
    </source>
</evidence>
<sequence>MSDQEYLLSGQVQGGLLTKPVEKPSVTAPLIFSIMAGFGALFFGFTLGFTSPIGDTMKDDLKWTSDQQSLFGSLANVGAMVGALSGGYFLDAVGRRRSILLGCVPSVGGFILVYFCKTFGAAIAGRLLTGFGVGLFSLAVPVYIAEIAPSHLRGGMGSINQLGVTTGILVAYAIGLGVSWRPLALIGACIPAILAVFTFFFPPSPRWLFGRGRQQDAAVALQKLRGPLFNIDEEMNDIENTVRQAQAAKNTSPLDVFRGGAGKAMFISGVLMLFQQCSGINVVIFYSGKIFEDAGMSNPNVPALIVSAVQVVITGLSGTIIDRAGRRALIMAAGIGMAASSAVLGYYFYEQDQHQNPNGIIAVISLVLYIFCFSLGLGAVPWLMMSEIFPSNVRGMASSISTLLNWTFSFGITESFQSLIDALTEQGVFWAYGGICLLGTIFVLLKVPETKGRSLEEIERFFAGDKTAGNQHIDGAGTGGFLVKIASCCALLYVGIILLASNA</sequence>
<dbReference type="STRING" id="81824.A9V6T6"/>
<dbReference type="FunCoup" id="A9V6T6">
    <property type="interactions" value="73"/>
</dbReference>
<keyword evidence="11" id="KW-1185">Reference proteome</keyword>
<dbReference type="GeneID" id="5893692"/>
<reference evidence="10 11" key="1">
    <citation type="journal article" date="2008" name="Nature">
        <title>The genome of the choanoflagellate Monosiga brevicollis and the origin of metazoans.</title>
        <authorList>
            <consortium name="JGI Sequencing"/>
            <person name="King N."/>
            <person name="Westbrook M.J."/>
            <person name="Young S.L."/>
            <person name="Kuo A."/>
            <person name="Abedin M."/>
            <person name="Chapman J."/>
            <person name="Fairclough S."/>
            <person name="Hellsten U."/>
            <person name="Isogai Y."/>
            <person name="Letunic I."/>
            <person name="Marr M."/>
            <person name="Pincus D."/>
            <person name="Putnam N."/>
            <person name="Rokas A."/>
            <person name="Wright K.J."/>
            <person name="Zuzow R."/>
            <person name="Dirks W."/>
            <person name="Good M."/>
            <person name="Goodstein D."/>
            <person name="Lemons D."/>
            <person name="Li W."/>
            <person name="Lyons J.B."/>
            <person name="Morris A."/>
            <person name="Nichols S."/>
            <person name="Richter D.J."/>
            <person name="Salamov A."/>
            <person name="Bork P."/>
            <person name="Lim W.A."/>
            <person name="Manning G."/>
            <person name="Miller W.T."/>
            <person name="McGinnis W."/>
            <person name="Shapiro H."/>
            <person name="Tjian R."/>
            <person name="Grigoriev I.V."/>
            <person name="Rokhsar D."/>
        </authorList>
    </citation>
    <scope>NUCLEOTIDE SEQUENCE [LARGE SCALE GENOMIC DNA]</scope>
    <source>
        <strain evidence="11">MX1 / ATCC 50154</strain>
    </source>
</reference>
<feature type="transmembrane region" description="Helical" evidence="8">
    <location>
        <begin position="97"/>
        <end position="115"/>
    </location>
</feature>
<dbReference type="eggNOG" id="KOG0254">
    <property type="taxonomic scope" value="Eukaryota"/>
</dbReference>
<dbReference type="FunFam" id="1.20.1250.20:FF:000055">
    <property type="entry name" value="Facilitated trehalose transporter Tret1-2 homolog"/>
    <property type="match status" value="1"/>
</dbReference>
<feature type="transmembrane region" description="Helical" evidence="8">
    <location>
        <begin position="70"/>
        <end position="90"/>
    </location>
</feature>
<dbReference type="PROSITE" id="PS00216">
    <property type="entry name" value="SUGAR_TRANSPORT_1"/>
    <property type="match status" value="2"/>
</dbReference>
<feature type="transmembrane region" description="Helical" evidence="8">
    <location>
        <begin position="183"/>
        <end position="201"/>
    </location>
</feature>
<dbReference type="Proteomes" id="UP000001357">
    <property type="component" value="Unassembled WGS sequence"/>
</dbReference>
<evidence type="ECO:0000259" key="9">
    <source>
        <dbReference type="PROSITE" id="PS50850"/>
    </source>
</evidence>
<evidence type="ECO:0000256" key="7">
    <source>
        <dbReference type="RuleBase" id="RU003346"/>
    </source>
</evidence>
<dbReference type="InParanoid" id="A9V6T6"/>
<keyword evidence="6" id="KW-0325">Glycoprotein</keyword>
<dbReference type="InterPro" id="IPR036259">
    <property type="entry name" value="MFS_trans_sf"/>
</dbReference>
<dbReference type="EMBL" id="CH991563">
    <property type="protein sequence ID" value="EDQ86863.1"/>
    <property type="molecule type" value="Genomic_DNA"/>
</dbReference>
<dbReference type="GO" id="GO:0016020">
    <property type="term" value="C:membrane"/>
    <property type="evidence" value="ECO:0000318"/>
    <property type="project" value="GO_Central"/>
</dbReference>
<evidence type="ECO:0000256" key="2">
    <source>
        <dbReference type="ARBA" id="ARBA00022475"/>
    </source>
</evidence>
<keyword evidence="5 8" id="KW-0472">Membrane</keyword>
<keyword evidence="3 8" id="KW-0812">Transmembrane</keyword>
<accession>A9V6T6</accession>
<dbReference type="RefSeq" id="XP_001748408.1">
    <property type="nucleotide sequence ID" value="XM_001748356.1"/>
</dbReference>
<dbReference type="PRINTS" id="PR00171">
    <property type="entry name" value="SUGRTRNSPORT"/>
</dbReference>
<feature type="transmembrane region" description="Helical" evidence="8">
    <location>
        <begin position="481"/>
        <end position="500"/>
    </location>
</feature>
<comment type="similarity">
    <text evidence="7">Belongs to the major facilitator superfamily. Sugar transporter (TC 2.A.1.1) family.</text>
</comment>
<dbReference type="AlphaFoldDB" id="A9V6T6"/>
<evidence type="ECO:0000256" key="3">
    <source>
        <dbReference type="ARBA" id="ARBA00022692"/>
    </source>
</evidence>
<dbReference type="InterPro" id="IPR003663">
    <property type="entry name" value="Sugar/inositol_transpt"/>
</dbReference>
<dbReference type="PROSITE" id="PS00217">
    <property type="entry name" value="SUGAR_TRANSPORT_2"/>
    <property type="match status" value="1"/>
</dbReference>
<dbReference type="GO" id="GO:0005886">
    <property type="term" value="C:plasma membrane"/>
    <property type="evidence" value="ECO:0007669"/>
    <property type="project" value="UniProtKB-SubCell"/>
</dbReference>
<feature type="transmembrane region" description="Helical" evidence="8">
    <location>
        <begin position="127"/>
        <end position="145"/>
    </location>
</feature>
<feature type="transmembrane region" description="Helical" evidence="8">
    <location>
        <begin position="26"/>
        <end position="50"/>
    </location>
</feature>
<feature type="domain" description="Major facilitator superfamily (MFS) profile" evidence="9">
    <location>
        <begin position="32"/>
        <end position="451"/>
    </location>
</feature>
<dbReference type="OMA" id="EACFRLP"/>
<dbReference type="InterPro" id="IPR050549">
    <property type="entry name" value="MFS_Trehalose_Transporter"/>
</dbReference>
<keyword evidence="2" id="KW-1003">Cell membrane</keyword>
<organism evidence="10 11">
    <name type="scientific">Monosiga brevicollis</name>
    <name type="common">Choanoflagellate</name>
    <dbReference type="NCBI Taxonomy" id="81824"/>
    <lineage>
        <taxon>Eukaryota</taxon>
        <taxon>Choanoflagellata</taxon>
        <taxon>Craspedida</taxon>
        <taxon>Salpingoecidae</taxon>
        <taxon>Monosiga</taxon>
    </lineage>
</organism>
<dbReference type="PANTHER" id="PTHR48021">
    <property type="match status" value="1"/>
</dbReference>
<dbReference type="GO" id="GO:0022857">
    <property type="term" value="F:transmembrane transporter activity"/>
    <property type="evidence" value="ECO:0000318"/>
    <property type="project" value="GO_Central"/>
</dbReference>
<gene>
    <name evidence="10" type="ORF">MONBRDRAFT_10586</name>
</gene>
<keyword evidence="4 8" id="KW-1133">Transmembrane helix</keyword>
<dbReference type="InterPro" id="IPR005828">
    <property type="entry name" value="MFS_sugar_transport-like"/>
</dbReference>
<dbReference type="NCBIfam" id="TIGR00879">
    <property type="entry name" value="SP"/>
    <property type="match status" value="1"/>
</dbReference>
<evidence type="ECO:0000313" key="10">
    <source>
        <dbReference type="EMBL" id="EDQ86863.1"/>
    </source>
</evidence>
<evidence type="ECO:0000256" key="8">
    <source>
        <dbReference type="SAM" id="Phobius"/>
    </source>
</evidence>
<feature type="transmembrane region" description="Helical" evidence="8">
    <location>
        <begin position="328"/>
        <end position="348"/>
    </location>
</feature>
<dbReference type="PANTHER" id="PTHR48021:SF1">
    <property type="entry name" value="GH07001P-RELATED"/>
    <property type="match status" value="1"/>
</dbReference>
<evidence type="ECO:0000313" key="11">
    <source>
        <dbReference type="Proteomes" id="UP000001357"/>
    </source>
</evidence>
<protein>
    <recommendedName>
        <fullName evidence="9">Major facilitator superfamily (MFS) profile domain-containing protein</fullName>
    </recommendedName>
</protein>
<dbReference type="PROSITE" id="PS50850">
    <property type="entry name" value="MFS"/>
    <property type="match status" value="1"/>
</dbReference>
<keyword evidence="7" id="KW-0813">Transport</keyword>